<proteinExistence type="predicted"/>
<dbReference type="Proteomes" id="UP000285648">
    <property type="component" value="Unassembled WGS sequence"/>
</dbReference>
<protein>
    <submittedName>
        <fullName evidence="2">Uncharacterized protein</fullName>
    </submittedName>
</protein>
<keyword evidence="3" id="KW-1185">Reference proteome</keyword>
<feature type="region of interest" description="Disordered" evidence="1">
    <location>
        <begin position="170"/>
        <end position="236"/>
    </location>
</feature>
<gene>
    <name evidence="2" type="ORF">BIY29_14645</name>
</gene>
<dbReference type="RefSeq" id="WP_147437163.1">
    <property type="nucleotide sequence ID" value="NZ_MJLZ01000037.1"/>
</dbReference>
<comment type="caution">
    <text evidence="2">The sequence shown here is derived from an EMBL/GenBank/DDBJ whole genome shotgun (WGS) entry which is preliminary data.</text>
</comment>
<reference evidence="2 3" key="1">
    <citation type="submission" date="2016-09" db="EMBL/GenBank/DDBJ databases">
        <authorList>
            <person name="Doonan J."/>
            <person name="Pachebat J.A."/>
            <person name="Golyshin P.N."/>
            <person name="Denman S."/>
            <person name="Mcdonald J.E."/>
        </authorList>
    </citation>
    <scope>NUCLEOTIDE SEQUENCE [LARGE SCALE GENOMIC DNA]</scope>
    <source>
        <strain evidence="2 3">NCPPB 3934</strain>
    </source>
</reference>
<feature type="compositionally biased region" description="Basic and acidic residues" evidence="1">
    <location>
        <begin position="171"/>
        <end position="186"/>
    </location>
</feature>
<dbReference type="EMBL" id="MJLZ01000037">
    <property type="protein sequence ID" value="RLM20819.1"/>
    <property type="molecule type" value="Genomic_DNA"/>
</dbReference>
<organism evidence="2 3">
    <name type="scientific">Brenneria alni</name>
    <dbReference type="NCBI Taxonomy" id="71656"/>
    <lineage>
        <taxon>Bacteria</taxon>
        <taxon>Pseudomonadati</taxon>
        <taxon>Pseudomonadota</taxon>
        <taxon>Gammaproteobacteria</taxon>
        <taxon>Enterobacterales</taxon>
        <taxon>Pectobacteriaceae</taxon>
        <taxon>Brenneria</taxon>
    </lineage>
</organism>
<dbReference type="OrthoDB" id="1668953at2"/>
<dbReference type="AlphaFoldDB" id="A0A421DL43"/>
<accession>A0A421DL43</accession>
<evidence type="ECO:0000313" key="3">
    <source>
        <dbReference type="Proteomes" id="UP000285648"/>
    </source>
</evidence>
<evidence type="ECO:0000256" key="1">
    <source>
        <dbReference type="SAM" id="MobiDB-lite"/>
    </source>
</evidence>
<name>A0A421DL43_9GAMM</name>
<evidence type="ECO:0000313" key="2">
    <source>
        <dbReference type="EMBL" id="RLM20819.1"/>
    </source>
</evidence>
<sequence>MNLNNVSSGVLAHEASLTPAIRNATEGELGQTMSQQRLESRITPRLQQAMKGHDAHFRQNERREGFNKEKPIEHNTGQQRLEHLDLPQAISHIRDTLRYEIIMPLEVFMKQLRAILKTLRDDGLQIIRLWNGYQVPHTLYAGINVKMRDPEVPEGEGNFELQFRTPQSLRTRLEMQDSDERLRELPVETPEGNEQDVGTASMEEPEQRAEPLREAAARVPHPEDIDTLPSFSREPG</sequence>
<feature type="compositionally biased region" description="Basic and acidic residues" evidence="1">
    <location>
        <begin position="205"/>
        <end position="224"/>
    </location>
</feature>